<organism evidence="12 13">
    <name type="scientific">Halospina denitrificans</name>
    <dbReference type="NCBI Taxonomy" id="332522"/>
    <lineage>
        <taxon>Bacteria</taxon>
        <taxon>Pseudomonadati</taxon>
        <taxon>Pseudomonadota</taxon>
        <taxon>Gammaproteobacteria</taxon>
        <taxon>Halospina</taxon>
    </lineage>
</organism>
<feature type="region of interest" description="Disordered" evidence="10">
    <location>
        <begin position="171"/>
        <end position="215"/>
    </location>
</feature>
<dbReference type="GO" id="GO:0043093">
    <property type="term" value="P:FtsZ-dependent cytokinesis"/>
    <property type="evidence" value="ECO:0007669"/>
    <property type="project" value="UniProtKB-UniRule"/>
</dbReference>
<keyword evidence="6 8" id="KW-0472">Membrane</keyword>
<dbReference type="OrthoDB" id="7054914at2"/>
<feature type="domain" description="ZipA C-terminal FtsZ-binding" evidence="11">
    <location>
        <begin position="218"/>
        <end position="348"/>
    </location>
</feature>
<comment type="similarity">
    <text evidence="8 9">Belongs to the ZipA family.</text>
</comment>
<evidence type="ECO:0000256" key="2">
    <source>
        <dbReference type="ARBA" id="ARBA00022519"/>
    </source>
</evidence>
<dbReference type="AlphaFoldDB" id="A0A4R7JUQ6"/>
<dbReference type="GO" id="GO:0000917">
    <property type="term" value="P:division septum assembly"/>
    <property type="evidence" value="ECO:0007669"/>
    <property type="project" value="TreeGrafter"/>
</dbReference>
<dbReference type="NCBIfam" id="TIGR02205">
    <property type="entry name" value="septum_zipA"/>
    <property type="match status" value="1"/>
</dbReference>
<evidence type="ECO:0000313" key="12">
    <source>
        <dbReference type="EMBL" id="TDT41596.1"/>
    </source>
</evidence>
<dbReference type="HAMAP" id="MF_00509">
    <property type="entry name" value="ZipA"/>
    <property type="match status" value="1"/>
</dbReference>
<keyword evidence="3 8" id="KW-0132">Cell division</keyword>
<keyword evidence="13" id="KW-1185">Reference proteome</keyword>
<evidence type="ECO:0000256" key="4">
    <source>
        <dbReference type="ARBA" id="ARBA00022692"/>
    </source>
</evidence>
<evidence type="ECO:0000256" key="7">
    <source>
        <dbReference type="ARBA" id="ARBA00023306"/>
    </source>
</evidence>
<evidence type="ECO:0000256" key="10">
    <source>
        <dbReference type="SAM" id="MobiDB-lite"/>
    </source>
</evidence>
<keyword evidence="7 8" id="KW-0131">Cell cycle</keyword>
<dbReference type="InterPro" id="IPR036765">
    <property type="entry name" value="ZipA_FtsZ-bd_C_sf"/>
</dbReference>
<evidence type="ECO:0000256" key="3">
    <source>
        <dbReference type="ARBA" id="ARBA00022618"/>
    </source>
</evidence>
<dbReference type="RefSeq" id="WP_133735952.1">
    <property type="nucleotide sequence ID" value="NZ_SOAX01000003.1"/>
</dbReference>
<dbReference type="Gene3D" id="3.30.1400.10">
    <property type="entry name" value="ZipA, C-terminal FtsZ-binding domain"/>
    <property type="match status" value="1"/>
</dbReference>
<comment type="caution">
    <text evidence="12">The sequence shown here is derived from an EMBL/GenBank/DDBJ whole genome shotgun (WGS) entry which is preliminary data.</text>
</comment>
<dbReference type="PANTHER" id="PTHR38685">
    <property type="entry name" value="CELL DIVISION PROTEIN ZIPA"/>
    <property type="match status" value="1"/>
</dbReference>
<dbReference type="SUPFAM" id="SSF64383">
    <property type="entry name" value="Cell-division protein ZipA, C-terminal domain"/>
    <property type="match status" value="1"/>
</dbReference>
<name>A0A4R7JUQ6_9GAMM</name>
<evidence type="ECO:0000256" key="6">
    <source>
        <dbReference type="ARBA" id="ARBA00023136"/>
    </source>
</evidence>
<evidence type="ECO:0000256" key="9">
    <source>
        <dbReference type="RuleBase" id="RU003612"/>
    </source>
</evidence>
<comment type="subcellular location">
    <subcellularLocation>
        <location evidence="8">Cell inner membrane</location>
        <topology evidence="8">Single-pass type I membrane protein</topology>
    </subcellularLocation>
    <text evidence="8">Localizes to the Z ring in an FtsZ-dependent manner.</text>
</comment>
<dbReference type="GO" id="GO:0005886">
    <property type="term" value="C:plasma membrane"/>
    <property type="evidence" value="ECO:0007669"/>
    <property type="project" value="UniProtKB-SubCell"/>
</dbReference>
<feature type="compositionally biased region" description="Low complexity" evidence="10">
    <location>
        <begin position="87"/>
        <end position="102"/>
    </location>
</feature>
<dbReference type="EMBL" id="SOAX01000003">
    <property type="protein sequence ID" value="TDT41596.1"/>
    <property type="molecule type" value="Genomic_DNA"/>
</dbReference>
<dbReference type="InterPro" id="IPR007449">
    <property type="entry name" value="ZipA_FtsZ-bd_C"/>
</dbReference>
<dbReference type="Proteomes" id="UP000295830">
    <property type="component" value="Unassembled WGS sequence"/>
</dbReference>
<evidence type="ECO:0000259" key="11">
    <source>
        <dbReference type="SMART" id="SM00771"/>
    </source>
</evidence>
<feature type="compositionally biased region" description="Polar residues" evidence="10">
    <location>
        <begin position="183"/>
        <end position="203"/>
    </location>
</feature>
<dbReference type="SMART" id="SM00771">
    <property type="entry name" value="ZipA_C"/>
    <property type="match status" value="1"/>
</dbReference>
<protein>
    <recommendedName>
        <fullName evidence="8 9">Cell division protein ZipA</fullName>
    </recommendedName>
</protein>
<keyword evidence="1 8" id="KW-1003">Cell membrane</keyword>
<keyword evidence="2 8" id="KW-0997">Cell inner membrane</keyword>
<keyword evidence="5 8" id="KW-1133">Transmembrane helix</keyword>
<gene>
    <name evidence="8" type="primary">zipA</name>
    <name evidence="12" type="ORF">DES49_1695</name>
</gene>
<evidence type="ECO:0000256" key="5">
    <source>
        <dbReference type="ARBA" id="ARBA00022989"/>
    </source>
</evidence>
<dbReference type="InterPro" id="IPR011919">
    <property type="entry name" value="Cell_div_ZipA"/>
</dbReference>
<evidence type="ECO:0000256" key="1">
    <source>
        <dbReference type="ARBA" id="ARBA00022475"/>
    </source>
</evidence>
<feature type="compositionally biased region" description="Polar residues" evidence="10">
    <location>
        <begin position="103"/>
        <end position="118"/>
    </location>
</feature>
<comment type="subunit">
    <text evidence="8">Interacts with FtsZ via their C-terminal domains.</text>
</comment>
<sequence>MSLREWLIIIGALLILGVIVDGLRRMHRARQESLEIARGMGSGDIGQTPIDDDYNSELPNGGARPVGGDRPSASEPRREPTLSDNVEAPSANATEASTATSPRQSSGGATAETESITASDDDGILGPARVHKASETASDPETGDDGARSAASGTNAGQLWQKIRDGAARVGEAAMPSEKESPEATTGQEASSATEPEQATAPASSDEPPLAGANRPEAEEVVVVNVHCRGEDRYQGRALQKLLDACGMEFGDLGIYHRHEEPDTRSPVQFSVASAVAPGTLRPEEMETLETPGVSFFMSLPGPRDPVQAFDFMLETAQALARNLGGELRDENHSVMTTQTIEHCRQRIREYERKRRSAIKA</sequence>
<dbReference type="GO" id="GO:0032153">
    <property type="term" value="C:cell division site"/>
    <property type="evidence" value="ECO:0007669"/>
    <property type="project" value="UniProtKB-UniRule"/>
</dbReference>
<feature type="region of interest" description="Disordered" evidence="10">
    <location>
        <begin position="40"/>
        <end position="159"/>
    </location>
</feature>
<evidence type="ECO:0000256" key="8">
    <source>
        <dbReference type="HAMAP-Rule" id="MF_00509"/>
    </source>
</evidence>
<reference evidence="12 13" key="1">
    <citation type="submission" date="2019-03" db="EMBL/GenBank/DDBJ databases">
        <title>Genomic Encyclopedia of Type Strains, Phase IV (KMG-IV): sequencing the most valuable type-strain genomes for metagenomic binning, comparative biology and taxonomic classification.</title>
        <authorList>
            <person name="Goeker M."/>
        </authorList>
    </citation>
    <scope>NUCLEOTIDE SEQUENCE [LARGE SCALE GENOMIC DNA]</scope>
    <source>
        <strain evidence="12 13">DSM 15505</strain>
    </source>
</reference>
<proteinExistence type="inferred from homology"/>
<feature type="transmembrane region" description="Helical" evidence="8">
    <location>
        <begin position="6"/>
        <end position="23"/>
    </location>
</feature>
<comment type="function">
    <text evidence="8 9">Essential cell division protein that stabilizes the FtsZ protofilaments by cross-linking them and that serves as a cytoplasmic membrane anchor for the Z ring. Also required for the recruitment to the septal ring of downstream cell division proteins.</text>
</comment>
<dbReference type="Pfam" id="PF04354">
    <property type="entry name" value="ZipA_C"/>
    <property type="match status" value="1"/>
</dbReference>
<evidence type="ECO:0000313" key="13">
    <source>
        <dbReference type="Proteomes" id="UP000295830"/>
    </source>
</evidence>
<accession>A0A4R7JUQ6</accession>
<keyword evidence="4 8" id="KW-0812">Transmembrane</keyword>
<dbReference type="PANTHER" id="PTHR38685:SF1">
    <property type="entry name" value="CELL DIVISION PROTEIN ZIPA"/>
    <property type="match status" value="1"/>
</dbReference>